<feature type="non-terminal residue" evidence="1">
    <location>
        <position position="1"/>
    </location>
</feature>
<dbReference type="InterPro" id="IPR052055">
    <property type="entry name" value="Hepadnavirus_pol/RT"/>
</dbReference>
<sequence>GLSLEYFNNIVHTLGLPDIDLFASSTLHQLPSYCSWKPDPNAFQVDAFTIPWGEHFFYAFPPFFLISRVIQKIINDEATGIVVAPVWPNQAWFPLINALAVSKMLYVGPADDINFSASSSTP</sequence>
<dbReference type="PANTHER" id="PTHR33050:SF7">
    <property type="entry name" value="RIBONUCLEASE H"/>
    <property type="match status" value="1"/>
</dbReference>
<name>A0A0K8S4T4_LYGHE</name>
<feature type="non-terminal residue" evidence="1">
    <location>
        <position position="122"/>
    </location>
</feature>
<protein>
    <submittedName>
        <fullName evidence="1">Uncharacterized protein</fullName>
    </submittedName>
</protein>
<dbReference type="AlphaFoldDB" id="A0A0K8S4T4"/>
<dbReference type="PANTHER" id="PTHR33050">
    <property type="entry name" value="REVERSE TRANSCRIPTASE DOMAIN-CONTAINING PROTEIN"/>
    <property type="match status" value="1"/>
</dbReference>
<reference evidence="1" key="1">
    <citation type="submission" date="2014-09" db="EMBL/GenBank/DDBJ databases">
        <authorList>
            <person name="Magalhaes I.L.F."/>
            <person name="Oliveira U."/>
            <person name="Santos F.R."/>
            <person name="Vidigal T.H.D.A."/>
            <person name="Brescovit A.D."/>
            <person name="Santos A.J."/>
        </authorList>
    </citation>
    <scope>NUCLEOTIDE SEQUENCE</scope>
</reference>
<proteinExistence type="predicted"/>
<accession>A0A0K8S4T4</accession>
<dbReference type="EMBL" id="GBRD01017574">
    <property type="protein sequence ID" value="JAG48253.1"/>
    <property type="molecule type" value="Transcribed_RNA"/>
</dbReference>
<organism evidence="1">
    <name type="scientific">Lygus hesperus</name>
    <name type="common">Western plant bug</name>
    <dbReference type="NCBI Taxonomy" id="30085"/>
    <lineage>
        <taxon>Eukaryota</taxon>
        <taxon>Metazoa</taxon>
        <taxon>Ecdysozoa</taxon>
        <taxon>Arthropoda</taxon>
        <taxon>Hexapoda</taxon>
        <taxon>Insecta</taxon>
        <taxon>Pterygota</taxon>
        <taxon>Neoptera</taxon>
        <taxon>Paraneoptera</taxon>
        <taxon>Hemiptera</taxon>
        <taxon>Heteroptera</taxon>
        <taxon>Panheteroptera</taxon>
        <taxon>Cimicomorpha</taxon>
        <taxon>Miridae</taxon>
        <taxon>Mirini</taxon>
        <taxon>Lygus</taxon>
    </lineage>
</organism>
<evidence type="ECO:0000313" key="1">
    <source>
        <dbReference type="EMBL" id="JAG48253.1"/>
    </source>
</evidence>